<feature type="transmembrane region" description="Helical" evidence="6">
    <location>
        <begin position="205"/>
        <end position="222"/>
    </location>
</feature>
<organism evidence="9 10">
    <name type="scientific">Zasmidium cellare</name>
    <name type="common">Wine cellar mold</name>
    <name type="synonym">Racodium cellare</name>
    <dbReference type="NCBI Taxonomy" id="395010"/>
    <lineage>
        <taxon>Eukaryota</taxon>
        <taxon>Fungi</taxon>
        <taxon>Dikarya</taxon>
        <taxon>Ascomycota</taxon>
        <taxon>Pezizomycotina</taxon>
        <taxon>Dothideomycetes</taxon>
        <taxon>Dothideomycetidae</taxon>
        <taxon>Mycosphaerellales</taxon>
        <taxon>Mycosphaerellaceae</taxon>
        <taxon>Zasmidium</taxon>
    </lineage>
</organism>
<feature type="transmembrane region" description="Helical" evidence="6">
    <location>
        <begin position="135"/>
        <end position="157"/>
    </location>
</feature>
<keyword evidence="3 6" id="KW-0256">Endoplasmic reticulum</keyword>
<feature type="region of interest" description="Disordered" evidence="7">
    <location>
        <begin position="1"/>
        <end position="29"/>
    </location>
</feature>
<feature type="compositionally biased region" description="Basic and acidic residues" evidence="7">
    <location>
        <begin position="351"/>
        <end position="361"/>
    </location>
</feature>
<dbReference type="EMBL" id="JAXOVC010000003">
    <property type="protein sequence ID" value="KAK4504126.1"/>
    <property type="molecule type" value="Genomic_DNA"/>
</dbReference>
<keyword evidence="4 6" id="KW-1133">Transmembrane helix</keyword>
<feature type="region of interest" description="Disordered" evidence="7">
    <location>
        <begin position="319"/>
        <end position="361"/>
    </location>
</feature>
<evidence type="ECO:0000256" key="3">
    <source>
        <dbReference type="ARBA" id="ARBA00022824"/>
    </source>
</evidence>
<keyword evidence="10" id="KW-1185">Reference proteome</keyword>
<evidence type="ECO:0000256" key="2">
    <source>
        <dbReference type="ARBA" id="ARBA00022692"/>
    </source>
</evidence>
<name>A0ABR0ESM7_ZASCE</name>
<feature type="domain" description="Reticulon" evidence="8">
    <location>
        <begin position="100"/>
        <end position="297"/>
    </location>
</feature>
<accession>A0ABR0ESM7</accession>
<evidence type="ECO:0000313" key="10">
    <source>
        <dbReference type="Proteomes" id="UP001305779"/>
    </source>
</evidence>
<sequence length="361" mass="39683">MAETSPQQQQYPDLNPYTSSNGNGSVEQTKNTIISNAQSTMENIKNSETVQSIANGPLADKARTEADTTKTEFNNLAASRQTPQSQTANGQELTHYHSFFYNLLSWENPRATAISYVTIVALIFATRYLPVTRFALKGLYVLLGCTAAAEAVGKLVLGEGIASKMRPKRYYTFPRETLEAVLGDIEELINFFVIEFQRIVFAENIYATVLAFVTTFLSYFLIKIMPSWGLALFFTTVAYFVPLAYISNKEFIDHHLNNAQNIASEQASQLRGIVAEHTNKTVEMSSSALKEYTAKAQDLIGQGKQAAVDKNIVKQETADKVAPVGSSAPVNSTDFPSAPKQEPAGPEIVQAEEKKAEPIAI</sequence>
<evidence type="ECO:0000256" key="6">
    <source>
        <dbReference type="RuleBase" id="RU363132"/>
    </source>
</evidence>
<comment type="caution">
    <text evidence="9">The sequence shown here is derived from an EMBL/GenBank/DDBJ whole genome shotgun (WGS) entry which is preliminary data.</text>
</comment>
<keyword evidence="5 6" id="KW-0472">Membrane</keyword>
<feature type="transmembrane region" description="Helical" evidence="6">
    <location>
        <begin position="111"/>
        <end position="129"/>
    </location>
</feature>
<dbReference type="InterPro" id="IPR003388">
    <property type="entry name" value="Reticulon"/>
</dbReference>
<evidence type="ECO:0000256" key="4">
    <source>
        <dbReference type="ARBA" id="ARBA00022989"/>
    </source>
</evidence>
<protein>
    <recommendedName>
        <fullName evidence="6">Reticulon-like protein</fullName>
    </recommendedName>
</protein>
<evidence type="ECO:0000256" key="7">
    <source>
        <dbReference type="SAM" id="MobiDB-lite"/>
    </source>
</evidence>
<dbReference type="Pfam" id="PF02453">
    <property type="entry name" value="Reticulon"/>
    <property type="match status" value="1"/>
</dbReference>
<dbReference type="Proteomes" id="UP001305779">
    <property type="component" value="Unassembled WGS sequence"/>
</dbReference>
<evidence type="ECO:0000256" key="1">
    <source>
        <dbReference type="ARBA" id="ARBA00004477"/>
    </source>
</evidence>
<reference evidence="9 10" key="1">
    <citation type="journal article" date="2023" name="G3 (Bethesda)">
        <title>A chromosome-level genome assembly of Zasmidium syzygii isolated from banana leaves.</title>
        <authorList>
            <person name="van Westerhoven A.C."/>
            <person name="Mehrabi R."/>
            <person name="Talebi R."/>
            <person name="Steentjes M.B.F."/>
            <person name="Corcolon B."/>
            <person name="Chong P.A."/>
            <person name="Kema G.H.J."/>
            <person name="Seidl M.F."/>
        </authorList>
    </citation>
    <scope>NUCLEOTIDE SEQUENCE [LARGE SCALE GENOMIC DNA]</scope>
    <source>
        <strain evidence="9 10">P124</strain>
    </source>
</reference>
<evidence type="ECO:0000259" key="8">
    <source>
        <dbReference type="PROSITE" id="PS50845"/>
    </source>
</evidence>
<dbReference type="PROSITE" id="PS50845">
    <property type="entry name" value="RETICULON"/>
    <property type="match status" value="1"/>
</dbReference>
<feature type="region of interest" description="Disordered" evidence="7">
    <location>
        <begin position="47"/>
        <end position="67"/>
    </location>
</feature>
<evidence type="ECO:0000313" key="9">
    <source>
        <dbReference type="EMBL" id="KAK4504126.1"/>
    </source>
</evidence>
<proteinExistence type="predicted"/>
<comment type="subcellular location">
    <subcellularLocation>
        <location evidence="1 6">Endoplasmic reticulum membrane</location>
        <topology evidence="1 6">Multi-pass membrane protein</topology>
    </subcellularLocation>
</comment>
<gene>
    <name evidence="9" type="ORF">PRZ48_005041</name>
</gene>
<feature type="transmembrane region" description="Helical" evidence="6">
    <location>
        <begin position="228"/>
        <end position="246"/>
    </location>
</feature>
<keyword evidence="2 6" id="KW-0812">Transmembrane</keyword>
<evidence type="ECO:0000256" key="5">
    <source>
        <dbReference type="ARBA" id="ARBA00023136"/>
    </source>
</evidence>